<feature type="compositionally biased region" description="Polar residues" evidence="1">
    <location>
        <begin position="7"/>
        <end position="21"/>
    </location>
</feature>
<dbReference type="EMBL" id="CP069484">
    <property type="protein sequence ID" value="QRO81452.1"/>
    <property type="molecule type" value="Genomic_DNA"/>
</dbReference>
<feature type="region of interest" description="Disordered" evidence="1">
    <location>
        <begin position="1"/>
        <end position="21"/>
    </location>
</feature>
<organism evidence="2 3">
    <name type="scientific">Burkholderia dolosa</name>
    <dbReference type="NCBI Taxonomy" id="152500"/>
    <lineage>
        <taxon>Bacteria</taxon>
        <taxon>Pseudomonadati</taxon>
        <taxon>Pseudomonadota</taxon>
        <taxon>Betaproteobacteria</taxon>
        <taxon>Burkholderiales</taxon>
        <taxon>Burkholderiaceae</taxon>
        <taxon>Burkholderia</taxon>
        <taxon>Burkholderia cepacia complex</taxon>
    </lineage>
</organism>
<name>A0A892IFF6_9BURK</name>
<keyword evidence="3" id="KW-1185">Reference proteome</keyword>
<evidence type="ECO:0000256" key="1">
    <source>
        <dbReference type="SAM" id="MobiDB-lite"/>
    </source>
</evidence>
<evidence type="ECO:0000313" key="3">
    <source>
        <dbReference type="Proteomes" id="UP000625568"/>
    </source>
</evidence>
<protein>
    <recommendedName>
        <fullName evidence="4">Neuromedin U</fullName>
    </recommendedName>
</protein>
<reference evidence="2 3" key="1">
    <citation type="submission" date="2021-02" db="EMBL/GenBank/DDBJ databases">
        <title>FDA dAtabase for Regulatory Grade micrObial Sequences (FDA-ARGOS): Supporting development and validation of Infectious Disease Dx tests.</title>
        <authorList>
            <person name="Minogue T."/>
            <person name="Wolcott M."/>
            <person name="Wasieloski L."/>
            <person name="Aguilar W."/>
            <person name="Moore D."/>
            <person name="Jaissle J."/>
            <person name="Tallon L."/>
            <person name="Sadzewicz L."/>
            <person name="Zhao X."/>
            <person name="Boylan J."/>
            <person name="Ott S."/>
            <person name="Bowen H."/>
            <person name="Vavikolanu K."/>
            <person name="Mehta A."/>
            <person name="Aluvathingal J."/>
            <person name="Nadendla S."/>
            <person name="Yan Y."/>
            <person name="Sichtig H."/>
        </authorList>
    </citation>
    <scope>NUCLEOTIDE SEQUENCE [LARGE SCALE GENOMIC DNA]</scope>
    <source>
        <strain evidence="2 3">FDAARGOS_1272</strain>
    </source>
</reference>
<gene>
    <name evidence="2" type="ORF">I6K02_25985</name>
</gene>
<proteinExistence type="predicted"/>
<dbReference type="Proteomes" id="UP000625568">
    <property type="component" value="Chromosome 3"/>
</dbReference>
<accession>A0A892IFF6</accession>
<evidence type="ECO:0000313" key="2">
    <source>
        <dbReference type="EMBL" id="QRO81452.1"/>
    </source>
</evidence>
<dbReference type="AlphaFoldDB" id="A0A892IFF6"/>
<sequence>MAVASCAQASTDSSNASNSPLTHRRAFNIQNYFVPGGYGNAAGQNDAMLRFMEPFAPNSVVGTPELFRLTVPISTRRAGERGEMTGIGDINLFDIFLFGDGSTKFGAGPLVTAPTATDRALGTGKWQAGLAAIAINTSERGLLGALVQWQHSFAGNGERPAVQTLTAQPLFILNLKENWYFRSTAISTFDFQHGAYVVPIGAGFGKVWDKHGVIYNLFVEPQYAPLRRGDFPRLQVYAGLNMMFKK</sequence>
<evidence type="ECO:0008006" key="4">
    <source>
        <dbReference type="Google" id="ProtNLM"/>
    </source>
</evidence>